<dbReference type="AlphaFoldDB" id="A0A0F9EI99"/>
<feature type="non-terminal residue" evidence="2">
    <location>
        <position position="1"/>
    </location>
</feature>
<gene>
    <name evidence="2" type="ORF">LCGC14_2149250</name>
</gene>
<comment type="caution">
    <text evidence="2">The sequence shown here is derived from an EMBL/GenBank/DDBJ whole genome shotgun (WGS) entry which is preliminary data.</text>
</comment>
<feature type="compositionally biased region" description="Basic and acidic residues" evidence="1">
    <location>
        <begin position="99"/>
        <end position="111"/>
    </location>
</feature>
<sequence>SLADIGYIQLGNGDDGKSYGRVVAFSEHQRINRQTPSKIKVLQISWEPSLNTHRRLTEPSHPEQGTGNREQGKEHSVSDETVVVSNGNDPTPDLPDFPESLRREPGGKVDTRQPVQKAFDNWNTAAMEFGLPRAGKLTEDRRRKLRQRLKEHGIEGWDRALANIENTPFLRGDNDRGWQADLDFLLQPKSLNKVIEGGYGINRRPDGSGGRASKAERAKAAVKRAAVAGGYAGAEPGGETGTGDDAVSVLPKPEIVRKGAGGA</sequence>
<dbReference type="EMBL" id="LAZR01027342">
    <property type="protein sequence ID" value="KKL66016.1"/>
    <property type="molecule type" value="Genomic_DNA"/>
</dbReference>
<organism evidence="2">
    <name type="scientific">marine sediment metagenome</name>
    <dbReference type="NCBI Taxonomy" id="412755"/>
    <lineage>
        <taxon>unclassified sequences</taxon>
        <taxon>metagenomes</taxon>
        <taxon>ecological metagenomes</taxon>
    </lineage>
</organism>
<evidence type="ECO:0000256" key="1">
    <source>
        <dbReference type="SAM" id="MobiDB-lite"/>
    </source>
</evidence>
<feature type="region of interest" description="Disordered" evidence="1">
    <location>
        <begin position="230"/>
        <end position="263"/>
    </location>
</feature>
<feature type="region of interest" description="Disordered" evidence="1">
    <location>
        <begin position="45"/>
        <end position="111"/>
    </location>
</feature>
<feature type="compositionally biased region" description="Gly residues" evidence="1">
    <location>
        <begin position="230"/>
        <end position="241"/>
    </location>
</feature>
<name>A0A0F9EI99_9ZZZZ</name>
<reference evidence="2" key="1">
    <citation type="journal article" date="2015" name="Nature">
        <title>Complex archaea that bridge the gap between prokaryotes and eukaryotes.</title>
        <authorList>
            <person name="Spang A."/>
            <person name="Saw J.H."/>
            <person name="Jorgensen S.L."/>
            <person name="Zaremba-Niedzwiedzka K."/>
            <person name="Martijn J."/>
            <person name="Lind A.E."/>
            <person name="van Eijk R."/>
            <person name="Schleper C."/>
            <person name="Guy L."/>
            <person name="Ettema T.J."/>
        </authorList>
    </citation>
    <scope>NUCLEOTIDE SEQUENCE</scope>
</reference>
<accession>A0A0F9EI99</accession>
<evidence type="ECO:0000313" key="2">
    <source>
        <dbReference type="EMBL" id="KKL66016.1"/>
    </source>
</evidence>
<protein>
    <submittedName>
        <fullName evidence="2">Uncharacterized protein</fullName>
    </submittedName>
</protein>
<proteinExistence type="predicted"/>